<dbReference type="Pfam" id="PF00375">
    <property type="entry name" value="SDF"/>
    <property type="match status" value="1"/>
</dbReference>
<keyword evidence="4 6" id="KW-1133">Transmembrane helix</keyword>
<dbReference type="InterPro" id="IPR001991">
    <property type="entry name" value="Na-dicarboxylate_symporter"/>
</dbReference>
<proteinExistence type="predicted"/>
<keyword evidence="2" id="KW-0813">Transport</keyword>
<evidence type="ECO:0000313" key="8">
    <source>
        <dbReference type="Proteomes" id="UP000035491"/>
    </source>
</evidence>
<reference evidence="7 8" key="1">
    <citation type="submission" date="2015-02" db="EMBL/GenBank/DDBJ databases">
        <title>Genome Sequencing of Rickettsiales.</title>
        <authorList>
            <person name="Daugherty S.C."/>
            <person name="Su Q."/>
            <person name="Abolude K."/>
            <person name="Beier-Sexton M."/>
            <person name="Carlyon J.A."/>
            <person name="Carter R."/>
            <person name="Day N.P."/>
            <person name="Dumler S.J."/>
            <person name="Dyachenko V."/>
            <person name="Godinez A."/>
            <person name="Kurtti T.J."/>
            <person name="Lichay M."/>
            <person name="Mullins K.E."/>
            <person name="Ott S."/>
            <person name="Pappas-Brown V."/>
            <person name="Paris D.H."/>
            <person name="Patel P."/>
            <person name="Richards A.L."/>
            <person name="Sadzewicz L."/>
            <person name="Sears K."/>
            <person name="Seidman D."/>
            <person name="Sengamalay N."/>
            <person name="Stenos J."/>
            <person name="Tallon L.J."/>
            <person name="Vincent G."/>
            <person name="Fraser C.M."/>
            <person name="Munderloh U."/>
            <person name="Dunning-Hotopp J.C."/>
        </authorList>
    </citation>
    <scope>NUCLEOTIDE SEQUENCE [LARGE SCALE GENOMIC DNA]</scope>
    <source>
        <strain evidence="7 8">Tate's Hell</strain>
    </source>
</reference>
<keyword evidence="5 6" id="KW-0472">Membrane</keyword>
<sequence>MAYAILKSYGLAEPTLFNYFTFYFVLAKFSVAAIPGGRIIVMLPILEQYLGFNTNMMSLITALYILFDPVITCANVLGNGAFVKLIDNIYSVTQKA</sequence>
<evidence type="ECO:0000256" key="1">
    <source>
        <dbReference type="ARBA" id="ARBA00004141"/>
    </source>
</evidence>
<protein>
    <submittedName>
        <fullName evidence="7">Dicarboxylate symporter family protein</fullName>
    </submittedName>
</protein>
<gene>
    <name evidence="7" type="ORF">RPATATE_1397</name>
</gene>
<dbReference type="GeneID" id="927897"/>
<dbReference type="Gene3D" id="1.10.3860.10">
    <property type="entry name" value="Sodium:dicarboxylate symporter"/>
    <property type="match status" value="1"/>
</dbReference>
<dbReference type="SUPFAM" id="SSF118215">
    <property type="entry name" value="Proton glutamate symport protein"/>
    <property type="match status" value="1"/>
</dbReference>
<keyword evidence="8" id="KW-1185">Reference proteome</keyword>
<comment type="caution">
    <text evidence="7">The sequence shown here is derived from an EMBL/GenBank/DDBJ whole genome shotgun (WGS) entry which is preliminary data.</text>
</comment>
<keyword evidence="3 6" id="KW-0812">Transmembrane</keyword>
<comment type="subcellular location">
    <subcellularLocation>
        <location evidence="1">Membrane</location>
        <topology evidence="1">Multi-pass membrane protein</topology>
    </subcellularLocation>
</comment>
<dbReference type="EMBL" id="LAOO01000001">
    <property type="protein sequence ID" value="KJW01005.1"/>
    <property type="molecule type" value="Genomic_DNA"/>
</dbReference>
<evidence type="ECO:0000256" key="3">
    <source>
        <dbReference type="ARBA" id="ARBA00022692"/>
    </source>
</evidence>
<dbReference type="RefSeq" id="WP_010976935.1">
    <property type="nucleotide sequence ID" value="NZ_LAOO01000001.1"/>
</dbReference>
<name>A0ABR5DQK2_RICPA</name>
<accession>A0ABR5DQK2</accession>
<evidence type="ECO:0000256" key="2">
    <source>
        <dbReference type="ARBA" id="ARBA00022448"/>
    </source>
</evidence>
<organism evidence="7 8">
    <name type="scientific">Rickettsia parkeri str. Tate's Hell</name>
    <dbReference type="NCBI Taxonomy" id="1359189"/>
    <lineage>
        <taxon>Bacteria</taxon>
        <taxon>Pseudomonadati</taxon>
        <taxon>Pseudomonadota</taxon>
        <taxon>Alphaproteobacteria</taxon>
        <taxon>Rickettsiales</taxon>
        <taxon>Rickettsiaceae</taxon>
        <taxon>Rickettsieae</taxon>
        <taxon>Rickettsia</taxon>
        <taxon>spotted fever group</taxon>
    </lineage>
</organism>
<dbReference type="InterPro" id="IPR036458">
    <property type="entry name" value="Na:dicarbo_symporter_sf"/>
</dbReference>
<evidence type="ECO:0000256" key="5">
    <source>
        <dbReference type="ARBA" id="ARBA00023136"/>
    </source>
</evidence>
<evidence type="ECO:0000256" key="4">
    <source>
        <dbReference type="ARBA" id="ARBA00022989"/>
    </source>
</evidence>
<evidence type="ECO:0000256" key="6">
    <source>
        <dbReference type="SAM" id="Phobius"/>
    </source>
</evidence>
<feature type="transmembrane region" description="Helical" evidence="6">
    <location>
        <begin position="16"/>
        <end position="37"/>
    </location>
</feature>
<evidence type="ECO:0000313" key="7">
    <source>
        <dbReference type="EMBL" id="KJW01005.1"/>
    </source>
</evidence>
<dbReference type="Proteomes" id="UP000035491">
    <property type="component" value="Unassembled WGS sequence"/>
</dbReference>